<feature type="transmembrane region" description="Helical" evidence="1">
    <location>
        <begin position="170"/>
        <end position="189"/>
    </location>
</feature>
<proteinExistence type="predicted"/>
<accession>A0ABY6BAF9</accession>
<dbReference type="Pfam" id="PF06912">
    <property type="entry name" value="DUF1275"/>
    <property type="match status" value="1"/>
</dbReference>
<reference evidence="2" key="1">
    <citation type="submission" date="2022-09" db="EMBL/GenBank/DDBJ databases">
        <title>Tahibacter sp. nov., isolated from a fresh water.</title>
        <authorList>
            <person name="Baek J.H."/>
            <person name="Lee J.K."/>
            <person name="Kim J.M."/>
            <person name="Jeon C.O."/>
        </authorList>
    </citation>
    <scope>NUCLEOTIDE SEQUENCE</scope>
    <source>
        <strain evidence="2">W38</strain>
    </source>
</reference>
<dbReference type="RefSeq" id="WP_261693820.1">
    <property type="nucleotide sequence ID" value="NZ_CP104694.1"/>
</dbReference>
<keyword evidence="1" id="KW-1133">Transmembrane helix</keyword>
<sequence length="223" mass="23423">MITRLPSWVLSCAWVLAFAAGIINVVGLGSFEHAAVTHLTGSTSLLGMAVADADFPLALHLLLVIGAFFGGTVLSGFIVQDSTLRLGRRYSVVLALEAAALVAAVQLLQRNAMSGIYLAGVACGLQNAMATTFSGTIIRTSHVTGMFTDLGIFLGHFVRGVPVEPRRLRICLVVVSGFFCGGLAGAAGFRTYGPATLYVPAAIAFLLAVAYTVYRTVAQRRDV</sequence>
<evidence type="ECO:0000313" key="3">
    <source>
        <dbReference type="Proteomes" id="UP001064632"/>
    </source>
</evidence>
<feature type="transmembrane region" description="Helical" evidence="1">
    <location>
        <begin position="58"/>
        <end position="78"/>
    </location>
</feature>
<feature type="transmembrane region" description="Helical" evidence="1">
    <location>
        <begin position="195"/>
        <end position="214"/>
    </location>
</feature>
<dbReference type="InterPro" id="IPR010699">
    <property type="entry name" value="DUF1275"/>
</dbReference>
<dbReference type="EMBL" id="CP104694">
    <property type="protein sequence ID" value="UXI66840.1"/>
    <property type="molecule type" value="Genomic_DNA"/>
</dbReference>
<gene>
    <name evidence="2" type="ORF">N4264_19080</name>
</gene>
<protein>
    <submittedName>
        <fullName evidence="2">DUF1275 domain-containing protein</fullName>
    </submittedName>
</protein>
<dbReference type="PANTHER" id="PTHR37314:SF4">
    <property type="entry name" value="UPF0700 TRANSMEMBRANE PROTEIN YOAK"/>
    <property type="match status" value="1"/>
</dbReference>
<keyword evidence="1" id="KW-0812">Transmembrane</keyword>
<evidence type="ECO:0000256" key="1">
    <source>
        <dbReference type="SAM" id="Phobius"/>
    </source>
</evidence>
<keyword evidence="1" id="KW-0472">Membrane</keyword>
<feature type="transmembrane region" description="Helical" evidence="1">
    <location>
        <begin position="90"/>
        <end position="108"/>
    </location>
</feature>
<name>A0ABY6BAF9_9GAMM</name>
<dbReference type="PANTHER" id="PTHR37314">
    <property type="entry name" value="SLR0142 PROTEIN"/>
    <property type="match status" value="1"/>
</dbReference>
<keyword evidence="3" id="KW-1185">Reference proteome</keyword>
<evidence type="ECO:0000313" key="2">
    <source>
        <dbReference type="EMBL" id="UXI66840.1"/>
    </source>
</evidence>
<organism evidence="2 3">
    <name type="scientific">Tahibacter amnicola</name>
    <dbReference type="NCBI Taxonomy" id="2976241"/>
    <lineage>
        <taxon>Bacteria</taxon>
        <taxon>Pseudomonadati</taxon>
        <taxon>Pseudomonadota</taxon>
        <taxon>Gammaproteobacteria</taxon>
        <taxon>Lysobacterales</taxon>
        <taxon>Rhodanobacteraceae</taxon>
        <taxon>Tahibacter</taxon>
    </lineage>
</organism>
<dbReference type="Proteomes" id="UP001064632">
    <property type="component" value="Chromosome"/>
</dbReference>
<feature type="transmembrane region" description="Helical" evidence="1">
    <location>
        <begin position="137"/>
        <end position="158"/>
    </location>
</feature>